<evidence type="ECO:0000313" key="4">
    <source>
        <dbReference type="EMBL" id="VDK52784.1"/>
    </source>
</evidence>
<evidence type="ECO:0000313" key="5">
    <source>
        <dbReference type="Proteomes" id="UP000271889"/>
    </source>
</evidence>
<dbReference type="Gene3D" id="3.40.50.720">
    <property type="entry name" value="NAD(P)-binding Rossmann-like Domain"/>
    <property type="match status" value="1"/>
</dbReference>
<dbReference type="InterPro" id="IPR036291">
    <property type="entry name" value="NAD(P)-bd_dom_sf"/>
</dbReference>
<keyword evidence="5" id="KW-1185">Reference proteome</keyword>
<dbReference type="OrthoDB" id="1274115at2759"/>
<dbReference type="InterPro" id="IPR013968">
    <property type="entry name" value="PKS_KR"/>
</dbReference>
<sequence>MKYFTVGWRPRIKLAEEKMHFHNGDTLLIANEFNEYLNLECGLCEVQIKKPAEVLNEEAENLTKYAIIIYVLEKNSNDITEPFFLSRRICSTIATEETRFIVISLTGDAVHWTTLGPIREFHLGRKRKNIFIDNSERIPLPKLIPSVLDVDEEVLFTMRNSLLSMIYAEESAGSSDVYLGKTVAVVGGTGAIGSTYVEMLKKKAGVENIVILSRKANRALCGPGVSAFTLDIKDEESMRKTLDEIYMRYGRVDTIIHAAGEATTRSLEKDIPSMLNVLLPKLSGITNVLNYLNSRKVQLDNLIMASSLSSTVALQGNEDYAAANIFMDALALNGHPRVNKITSIQWPAWSSAGMASTFEHNELHSLLMRTSISPQAAKRAVRETLGLTGVVAYSPLSPFEIRKMLEKAQLAGERLNVADNVSEDKGSLKDKIADIWKEVLGVTVDDELDFFNNGGNSLSALRVVFRGSAIPYIYRIKQG</sequence>
<evidence type="ECO:0000256" key="1">
    <source>
        <dbReference type="ARBA" id="ARBA00022450"/>
    </source>
</evidence>
<dbReference type="InterPro" id="IPR036736">
    <property type="entry name" value="ACP-like_sf"/>
</dbReference>
<gene>
    <name evidence="4" type="ORF">CGOC_LOCUS2482</name>
</gene>
<keyword evidence="1" id="KW-0596">Phosphopantetheine</keyword>
<dbReference type="Gene3D" id="1.10.1200.10">
    <property type="entry name" value="ACP-like"/>
    <property type="match status" value="1"/>
</dbReference>
<dbReference type="Proteomes" id="UP000271889">
    <property type="component" value="Unassembled WGS sequence"/>
</dbReference>
<feature type="domain" description="Ketoreductase" evidence="3">
    <location>
        <begin position="181"/>
        <end position="352"/>
    </location>
</feature>
<evidence type="ECO:0000256" key="2">
    <source>
        <dbReference type="ARBA" id="ARBA00022553"/>
    </source>
</evidence>
<dbReference type="GO" id="GO:0004312">
    <property type="term" value="F:fatty acid synthase activity"/>
    <property type="evidence" value="ECO:0007669"/>
    <property type="project" value="TreeGrafter"/>
</dbReference>
<protein>
    <recommendedName>
        <fullName evidence="3">Ketoreductase domain-containing protein</fullName>
    </recommendedName>
</protein>
<dbReference type="SUPFAM" id="SSF47336">
    <property type="entry name" value="ACP-like"/>
    <property type="match status" value="1"/>
</dbReference>
<dbReference type="InterPro" id="IPR050091">
    <property type="entry name" value="PKS_NRPS_Biosynth_Enz"/>
</dbReference>
<name>A0A3P6SAY0_CYLGO</name>
<organism evidence="4 5">
    <name type="scientific">Cylicostephanus goldi</name>
    <name type="common">Nematode worm</name>
    <dbReference type="NCBI Taxonomy" id="71465"/>
    <lineage>
        <taxon>Eukaryota</taxon>
        <taxon>Metazoa</taxon>
        <taxon>Ecdysozoa</taxon>
        <taxon>Nematoda</taxon>
        <taxon>Chromadorea</taxon>
        <taxon>Rhabditida</taxon>
        <taxon>Rhabditina</taxon>
        <taxon>Rhabditomorpha</taxon>
        <taxon>Strongyloidea</taxon>
        <taxon>Strongylidae</taxon>
        <taxon>Cylicostephanus</taxon>
    </lineage>
</organism>
<dbReference type="Pfam" id="PF08659">
    <property type="entry name" value="KR"/>
    <property type="match status" value="1"/>
</dbReference>
<dbReference type="SUPFAM" id="SSF51735">
    <property type="entry name" value="NAD(P)-binding Rossmann-fold domains"/>
    <property type="match status" value="1"/>
</dbReference>
<dbReference type="SMART" id="SM00822">
    <property type="entry name" value="PKS_KR"/>
    <property type="match status" value="1"/>
</dbReference>
<evidence type="ECO:0000259" key="3">
    <source>
        <dbReference type="SMART" id="SM00822"/>
    </source>
</evidence>
<proteinExistence type="predicted"/>
<dbReference type="PANTHER" id="PTHR43775">
    <property type="entry name" value="FATTY ACID SYNTHASE"/>
    <property type="match status" value="1"/>
</dbReference>
<dbReference type="GO" id="GO:0006633">
    <property type="term" value="P:fatty acid biosynthetic process"/>
    <property type="evidence" value="ECO:0007669"/>
    <property type="project" value="TreeGrafter"/>
</dbReference>
<accession>A0A3P6SAY0</accession>
<reference evidence="4 5" key="1">
    <citation type="submission" date="2018-11" db="EMBL/GenBank/DDBJ databases">
        <authorList>
            <consortium name="Pathogen Informatics"/>
        </authorList>
    </citation>
    <scope>NUCLEOTIDE SEQUENCE [LARGE SCALE GENOMIC DNA]</scope>
</reference>
<dbReference type="InterPro" id="IPR057326">
    <property type="entry name" value="KR_dom"/>
</dbReference>
<keyword evidence="2" id="KW-0597">Phosphoprotein</keyword>
<dbReference type="PANTHER" id="PTHR43775:SF37">
    <property type="entry name" value="SI:DKEY-61P9.11"/>
    <property type="match status" value="1"/>
</dbReference>
<dbReference type="EMBL" id="UYRV01005584">
    <property type="protein sequence ID" value="VDK52784.1"/>
    <property type="molecule type" value="Genomic_DNA"/>
</dbReference>
<dbReference type="AlphaFoldDB" id="A0A3P6SAY0"/>